<name>A0A9D9E6H5_9LACO</name>
<dbReference type="PANTHER" id="PTHR10093">
    <property type="entry name" value="IRON-SULFUR CLUSTER ASSEMBLY ENZYME NIFU HOMOLOG"/>
    <property type="match status" value="1"/>
</dbReference>
<dbReference type="Proteomes" id="UP000823614">
    <property type="component" value="Unassembled WGS sequence"/>
</dbReference>
<dbReference type="GO" id="GO:0016226">
    <property type="term" value="P:iron-sulfur cluster assembly"/>
    <property type="evidence" value="ECO:0007669"/>
    <property type="project" value="InterPro"/>
</dbReference>
<evidence type="ECO:0000313" key="4">
    <source>
        <dbReference type="Proteomes" id="UP000823614"/>
    </source>
</evidence>
<evidence type="ECO:0000259" key="2">
    <source>
        <dbReference type="Pfam" id="PF01592"/>
    </source>
</evidence>
<dbReference type="AlphaFoldDB" id="A0A9D9E6H5"/>
<gene>
    <name evidence="3" type="ORF">IAA89_06655</name>
</gene>
<dbReference type="Gene3D" id="3.90.1010.10">
    <property type="match status" value="1"/>
</dbReference>
<dbReference type="NCBIfam" id="TIGR01994">
    <property type="entry name" value="SUF_scaf_2"/>
    <property type="match status" value="1"/>
</dbReference>
<dbReference type="Pfam" id="PF01592">
    <property type="entry name" value="NifU_N"/>
    <property type="match status" value="1"/>
</dbReference>
<evidence type="ECO:0000256" key="1">
    <source>
        <dbReference type="ARBA" id="ARBA00006420"/>
    </source>
</evidence>
<dbReference type="InterPro" id="IPR002871">
    <property type="entry name" value="NIF_FeS_clus_asmbl_NifU_N"/>
</dbReference>
<dbReference type="CDD" id="cd06664">
    <property type="entry name" value="IscU_like"/>
    <property type="match status" value="1"/>
</dbReference>
<accession>A0A9D9E6H5</accession>
<sequence>MALSNLDNLYRQVILDHSSHPHHHGHLENTNYDTTMFNPTCGDVLKIEVEVVDNKIKDIAFSGNGCTISQASASMMTDTVINKDVSDAIRIADTFINVIVHPGEYKGKDLSILEDAETLTGVAQFPARVKCATLAWKGLKKALLSNNGTGVVGQVVHHEDD</sequence>
<comment type="similarity">
    <text evidence="1">Belongs to the NifU family.</text>
</comment>
<reference evidence="3" key="2">
    <citation type="journal article" date="2021" name="PeerJ">
        <title>Extensive microbial diversity within the chicken gut microbiome revealed by metagenomics and culture.</title>
        <authorList>
            <person name="Gilroy R."/>
            <person name="Ravi A."/>
            <person name="Getino M."/>
            <person name="Pursley I."/>
            <person name="Horton D.L."/>
            <person name="Alikhan N.F."/>
            <person name="Baker D."/>
            <person name="Gharbi K."/>
            <person name="Hall N."/>
            <person name="Watson M."/>
            <person name="Adriaenssens E.M."/>
            <person name="Foster-Nyarko E."/>
            <person name="Jarju S."/>
            <person name="Secka A."/>
            <person name="Antonio M."/>
            <person name="Oren A."/>
            <person name="Chaudhuri R.R."/>
            <person name="La Ragione R."/>
            <person name="Hildebrand F."/>
            <person name="Pallen M.J."/>
        </authorList>
    </citation>
    <scope>NUCLEOTIDE SEQUENCE</scope>
    <source>
        <strain evidence="3">C6-149</strain>
    </source>
</reference>
<dbReference type="SUPFAM" id="SSF82649">
    <property type="entry name" value="SufE/NifU"/>
    <property type="match status" value="1"/>
</dbReference>
<evidence type="ECO:0000313" key="3">
    <source>
        <dbReference type="EMBL" id="MBO8442086.1"/>
    </source>
</evidence>
<comment type="caution">
    <text evidence="3">The sequence shown here is derived from an EMBL/GenBank/DDBJ whole genome shotgun (WGS) entry which is preliminary data.</text>
</comment>
<organism evidence="3 4">
    <name type="scientific">Candidatus Gallilactobacillus intestinavium</name>
    <dbReference type="NCBI Taxonomy" id="2840838"/>
    <lineage>
        <taxon>Bacteria</taxon>
        <taxon>Bacillati</taxon>
        <taxon>Bacillota</taxon>
        <taxon>Bacilli</taxon>
        <taxon>Lactobacillales</taxon>
        <taxon>Lactobacillaceae</taxon>
        <taxon>Lactobacillaceae incertae sedis</taxon>
        <taxon>Candidatus Gallilactobacillus</taxon>
    </lineage>
</organism>
<dbReference type="GO" id="GO:0051536">
    <property type="term" value="F:iron-sulfur cluster binding"/>
    <property type="evidence" value="ECO:0007669"/>
    <property type="project" value="InterPro"/>
</dbReference>
<protein>
    <submittedName>
        <fullName evidence="3">SUF system NifU family Fe-S cluster assembly protein</fullName>
    </submittedName>
</protein>
<feature type="domain" description="NIF system FeS cluster assembly NifU N-terminal" evidence="2">
    <location>
        <begin position="10"/>
        <end position="131"/>
    </location>
</feature>
<reference evidence="3" key="1">
    <citation type="submission" date="2020-10" db="EMBL/GenBank/DDBJ databases">
        <authorList>
            <person name="Gilroy R."/>
        </authorList>
    </citation>
    <scope>NUCLEOTIDE SEQUENCE</scope>
    <source>
        <strain evidence="3">C6-149</strain>
    </source>
</reference>
<dbReference type="EMBL" id="JADIMP010000103">
    <property type="protein sequence ID" value="MBO8442086.1"/>
    <property type="molecule type" value="Genomic_DNA"/>
</dbReference>
<proteinExistence type="inferred from homology"/>
<dbReference type="GO" id="GO:0005506">
    <property type="term" value="F:iron ion binding"/>
    <property type="evidence" value="ECO:0007669"/>
    <property type="project" value="InterPro"/>
</dbReference>
<dbReference type="FunFam" id="3.90.1010.10:FF:000002">
    <property type="entry name" value="Iron-sulfur cluster assembly scaffold protein NifU"/>
    <property type="match status" value="1"/>
</dbReference>